<dbReference type="PANTHER" id="PTHR14309:SF12">
    <property type="entry name" value="PH DOMAIN-CONTAINING PROTEIN"/>
    <property type="match status" value="1"/>
</dbReference>
<dbReference type="AlphaFoldDB" id="A0AAN9Y626"/>
<evidence type="ECO:0000256" key="1">
    <source>
        <dbReference type="ARBA" id="ARBA00004370"/>
    </source>
</evidence>
<proteinExistence type="predicted"/>
<dbReference type="SUPFAM" id="SSF50729">
    <property type="entry name" value="PH domain-like"/>
    <property type="match status" value="1"/>
</dbReference>
<sequence length="311" mass="34698">MKMKCPECNVQQLQGVTKPIKEGYLLKHKKRIFGKDWKENWVVLYEDSTMAWYKNRDRQEMPSGTIMVKEAPEMLAAGQFTYRIPGTPPLPPGSNFYQLMAFGSKNKDEVHWLLAASEDEVNEWMTAISNTLPPAPSKILEAEKVRVKNGKIIFYNNEGVNVGHLCASMKPVLKKCRNCCTSCDYSAPCYRKDDQMNLTLTNKYTKVRPDTMKSCKNVCNCGLANGLLMGHAMANASTGWRGWGEGLGWQIAGLYEVGDGGFGTFANMHNPFGGEVDYENDVMPSALSHEATTIIESTSESTGILSFDFLL</sequence>
<dbReference type="SMART" id="SM00233">
    <property type="entry name" value="PH"/>
    <property type="match status" value="1"/>
</dbReference>
<evidence type="ECO:0000256" key="2">
    <source>
        <dbReference type="ARBA" id="ARBA00023136"/>
    </source>
</evidence>
<dbReference type="Pfam" id="PF00169">
    <property type="entry name" value="PH"/>
    <property type="match status" value="1"/>
</dbReference>
<dbReference type="PROSITE" id="PS50003">
    <property type="entry name" value="PH_DOMAIN"/>
    <property type="match status" value="1"/>
</dbReference>
<dbReference type="InterPro" id="IPR011993">
    <property type="entry name" value="PH-like_dom_sf"/>
</dbReference>
<dbReference type="GO" id="GO:0016020">
    <property type="term" value="C:membrane"/>
    <property type="evidence" value="ECO:0007669"/>
    <property type="project" value="UniProtKB-SubCell"/>
</dbReference>
<dbReference type="PANTHER" id="PTHR14309">
    <property type="entry name" value="EXPRESSED PROTEIN"/>
    <property type="match status" value="1"/>
</dbReference>
<gene>
    <name evidence="4" type="ORF">V9T40_006352</name>
</gene>
<keyword evidence="2" id="KW-0472">Membrane</keyword>
<evidence type="ECO:0000313" key="5">
    <source>
        <dbReference type="Proteomes" id="UP001367676"/>
    </source>
</evidence>
<comment type="caution">
    <text evidence="4">The sequence shown here is derived from an EMBL/GenBank/DDBJ whole genome shotgun (WGS) entry which is preliminary data.</text>
</comment>
<name>A0AAN9Y626_9HEMI</name>
<dbReference type="InterPro" id="IPR039680">
    <property type="entry name" value="PLEKHB1/2"/>
</dbReference>
<organism evidence="4 5">
    <name type="scientific">Parthenolecanium corni</name>
    <dbReference type="NCBI Taxonomy" id="536013"/>
    <lineage>
        <taxon>Eukaryota</taxon>
        <taxon>Metazoa</taxon>
        <taxon>Ecdysozoa</taxon>
        <taxon>Arthropoda</taxon>
        <taxon>Hexapoda</taxon>
        <taxon>Insecta</taxon>
        <taxon>Pterygota</taxon>
        <taxon>Neoptera</taxon>
        <taxon>Paraneoptera</taxon>
        <taxon>Hemiptera</taxon>
        <taxon>Sternorrhyncha</taxon>
        <taxon>Coccoidea</taxon>
        <taxon>Coccidae</taxon>
        <taxon>Parthenolecanium</taxon>
    </lineage>
</organism>
<dbReference type="Gene3D" id="2.30.29.30">
    <property type="entry name" value="Pleckstrin-homology domain (PH domain)/Phosphotyrosine-binding domain (PTB)"/>
    <property type="match status" value="1"/>
</dbReference>
<comment type="subcellular location">
    <subcellularLocation>
        <location evidence="1">Membrane</location>
    </subcellularLocation>
</comment>
<keyword evidence="5" id="KW-1185">Reference proteome</keyword>
<reference evidence="4 5" key="1">
    <citation type="submission" date="2024-03" db="EMBL/GenBank/DDBJ databases">
        <title>Adaptation during the transition from Ophiocordyceps entomopathogen to insect associate is accompanied by gene loss and intensified selection.</title>
        <authorList>
            <person name="Ward C.M."/>
            <person name="Onetto C.A."/>
            <person name="Borneman A.R."/>
        </authorList>
    </citation>
    <scope>NUCLEOTIDE SEQUENCE [LARGE SCALE GENOMIC DNA]</scope>
    <source>
        <strain evidence="4">AWRI1</strain>
        <tissue evidence="4">Single Adult Female</tissue>
    </source>
</reference>
<accession>A0AAN9Y626</accession>
<dbReference type="EMBL" id="JBBCAQ010000014">
    <property type="protein sequence ID" value="KAK7598117.1"/>
    <property type="molecule type" value="Genomic_DNA"/>
</dbReference>
<dbReference type="GO" id="GO:0045595">
    <property type="term" value="P:regulation of cell differentiation"/>
    <property type="evidence" value="ECO:0007669"/>
    <property type="project" value="TreeGrafter"/>
</dbReference>
<evidence type="ECO:0000259" key="3">
    <source>
        <dbReference type="PROSITE" id="PS50003"/>
    </source>
</evidence>
<dbReference type="Proteomes" id="UP001367676">
    <property type="component" value="Unassembled WGS sequence"/>
</dbReference>
<dbReference type="InterPro" id="IPR001849">
    <property type="entry name" value="PH_domain"/>
</dbReference>
<evidence type="ECO:0000313" key="4">
    <source>
        <dbReference type="EMBL" id="KAK7598117.1"/>
    </source>
</evidence>
<protein>
    <recommendedName>
        <fullName evidence="3">PH domain-containing protein</fullName>
    </recommendedName>
</protein>
<feature type="domain" description="PH" evidence="3">
    <location>
        <begin position="18"/>
        <end position="133"/>
    </location>
</feature>